<dbReference type="InterPro" id="IPR050367">
    <property type="entry name" value="APC_superfamily"/>
</dbReference>
<keyword evidence="2" id="KW-1003">Cell membrane</keyword>
<evidence type="ECO:0000256" key="1">
    <source>
        <dbReference type="ARBA" id="ARBA00004651"/>
    </source>
</evidence>
<dbReference type="PIRSF" id="PIRSF006060">
    <property type="entry name" value="AA_transporter"/>
    <property type="match status" value="1"/>
</dbReference>
<gene>
    <name evidence="7" type="primary">steT_1</name>
    <name evidence="7" type="ORF">NCTC10168_00231</name>
</gene>
<dbReference type="GO" id="GO:0022857">
    <property type="term" value="F:transmembrane transporter activity"/>
    <property type="evidence" value="ECO:0007669"/>
    <property type="project" value="InterPro"/>
</dbReference>
<dbReference type="RefSeq" id="WP_129646319.1">
    <property type="nucleotide sequence ID" value="NZ_LR215037.1"/>
</dbReference>
<accession>A0A449B3Y4</accession>
<proteinExistence type="predicted"/>
<evidence type="ECO:0000256" key="3">
    <source>
        <dbReference type="ARBA" id="ARBA00022692"/>
    </source>
</evidence>
<dbReference type="OrthoDB" id="396925at2"/>
<name>A0A449B3Y4_9BACT</name>
<dbReference type="PANTHER" id="PTHR42770:SF18">
    <property type="entry name" value="ARGININE_AGMATINE ANTIPORTER"/>
    <property type="match status" value="1"/>
</dbReference>
<evidence type="ECO:0000256" key="4">
    <source>
        <dbReference type="ARBA" id="ARBA00022989"/>
    </source>
</evidence>
<feature type="transmembrane region" description="Helical" evidence="6">
    <location>
        <begin position="97"/>
        <end position="118"/>
    </location>
</feature>
<dbReference type="InterPro" id="IPR002293">
    <property type="entry name" value="AA/rel_permease1"/>
</dbReference>
<sequence>MPNIKTKEKKISFISAMLIVIGGSIGAGIFFKSGSVLSSSHSSIILAAFCWIIASVAVITMGLSLIEISSVRNDNLSLMSWTKVFNNRKIYLSSKNFMTYICFPLTYFFMPLYAILTLQDSFTAFFGKPIIFGTSHDWLIWLIISLFISIYFLTIPTIWSRIGDIQNKVFLSFKFIPLVFIAIIGFILAGTNTGGVSEVKILVESNGSISHAIKVGDGIASFSGIGAGLGVFLAIAAIFFAYDGFYAAAGVQSEMKEPKKTPAVIFLGLAFTTLIYLLIAISMSINGGSFSKMQDYIGNLFGNLKVAKIIFGLMNLFITIGVFGIINSYSMWVPRYIEDLLALGDLPFWEKLNKKLNPNRPIVGVIYSLIITITIVTIFTIIGSLAYLPLNKDYLVFDSKNDWRALLSKSGGSMSRLYSFADLMSNWTSSFTFAYIGVAILGGIINRKTNRIKIIDKKKYFLPAAYISVIIVFISLLVTIVIPIIDLFLLIGFDSLYTARNLTFQNMNVFLNNQYGYKNSWTILETMNLNASLEASIAFSNINVNSLFNDLLISRISIVIVLIIYILLSFLPTYIEDKINKKKFGSLNKYYEYKNKILGIKG</sequence>
<feature type="transmembrane region" description="Helical" evidence="6">
    <location>
        <begin position="12"/>
        <end position="31"/>
    </location>
</feature>
<dbReference type="GO" id="GO:0005886">
    <property type="term" value="C:plasma membrane"/>
    <property type="evidence" value="ECO:0007669"/>
    <property type="project" value="UniProtKB-SubCell"/>
</dbReference>
<feature type="transmembrane region" description="Helical" evidence="6">
    <location>
        <begin position="552"/>
        <end position="575"/>
    </location>
</feature>
<dbReference type="Pfam" id="PF13520">
    <property type="entry name" value="AA_permease_2"/>
    <property type="match status" value="1"/>
</dbReference>
<feature type="transmembrane region" description="Helical" evidence="6">
    <location>
        <begin position="43"/>
        <end position="66"/>
    </location>
</feature>
<dbReference type="PANTHER" id="PTHR42770">
    <property type="entry name" value="AMINO ACID TRANSPORTER-RELATED"/>
    <property type="match status" value="1"/>
</dbReference>
<keyword evidence="3 6" id="KW-0812">Transmembrane</keyword>
<feature type="transmembrane region" description="Helical" evidence="6">
    <location>
        <begin position="306"/>
        <end position="326"/>
    </location>
</feature>
<dbReference type="Proteomes" id="UP000290243">
    <property type="component" value="Chromosome"/>
</dbReference>
<keyword evidence="5 6" id="KW-0472">Membrane</keyword>
<dbReference type="AlphaFoldDB" id="A0A449B3Y4"/>
<reference evidence="7 8" key="1">
    <citation type="submission" date="2019-01" db="EMBL/GenBank/DDBJ databases">
        <authorList>
            <consortium name="Pathogen Informatics"/>
        </authorList>
    </citation>
    <scope>NUCLEOTIDE SEQUENCE [LARGE SCALE GENOMIC DNA]</scope>
    <source>
        <strain evidence="7 8">NCTC10168</strain>
    </source>
</reference>
<dbReference type="Gene3D" id="1.20.1740.10">
    <property type="entry name" value="Amino acid/polyamine transporter I"/>
    <property type="match status" value="1"/>
</dbReference>
<comment type="subcellular location">
    <subcellularLocation>
        <location evidence="1">Cell membrane</location>
        <topology evidence="1">Multi-pass membrane protein</topology>
    </subcellularLocation>
</comment>
<feature type="transmembrane region" description="Helical" evidence="6">
    <location>
        <begin position="138"/>
        <end position="159"/>
    </location>
</feature>
<feature type="transmembrane region" description="Helical" evidence="6">
    <location>
        <begin position="171"/>
        <end position="190"/>
    </location>
</feature>
<feature type="transmembrane region" description="Helical" evidence="6">
    <location>
        <begin position="219"/>
        <end position="242"/>
    </location>
</feature>
<feature type="transmembrane region" description="Helical" evidence="6">
    <location>
        <begin position="466"/>
        <end position="493"/>
    </location>
</feature>
<dbReference type="KEGG" id="mmau:NCTC10168_00231"/>
<dbReference type="EMBL" id="LR215037">
    <property type="protein sequence ID" value="VEU75313.1"/>
    <property type="molecule type" value="Genomic_DNA"/>
</dbReference>
<protein>
    <submittedName>
        <fullName evidence="7">Serine/threonine exchanger SteT</fullName>
    </submittedName>
</protein>
<evidence type="ECO:0000256" key="5">
    <source>
        <dbReference type="ARBA" id="ARBA00023136"/>
    </source>
</evidence>
<evidence type="ECO:0000256" key="6">
    <source>
        <dbReference type="SAM" id="Phobius"/>
    </source>
</evidence>
<feature type="transmembrane region" description="Helical" evidence="6">
    <location>
        <begin position="362"/>
        <end position="388"/>
    </location>
</feature>
<keyword evidence="4 6" id="KW-1133">Transmembrane helix</keyword>
<evidence type="ECO:0000313" key="7">
    <source>
        <dbReference type="EMBL" id="VEU75313.1"/>
    </source>
</evidence>
<evidence type="ECO:0000256" key="2">
    <source>
        <dbReference type="ARBA" id="ARBA00022475"/>
    </source>
</evidence>
<feature type="transmembrane region" description="Helical" evidence="6">
    <location>
        <begin position="263"/>
        <end position="286"/>
    </location>
</feature>
<keyword evidence="8" id="KW-1185">Reference proteome</keyword>
<organism evidence="7 8">
    <name type="scientific">Mycoplasmopsis maculosa</name>
    <dbReference type="NCBI Taxonomy" id="114885"/>
    <lineage>
        <taxon>Bacteria</taxon>
        <taxon>Bacillati</taxon>
        <taxon>Mycoplasmatota</taxon>
        <taxon>Mycoplasmoidales</taxon>
        <taxon>Metamycoplasmataceae</taxon>
        <taxon>Mycoplasmopsis</taxon>
    </lineage>
</organism>
<evidence type="ECO:0000313" key="8">
    <source>
        <dbReference type="Proteomes" id="UP000290243"/>
    </source>
</evidence>
<feature type="transmembrane region" description="Helical" evidence="6">
    <location>
        <begin position="427"/>
        <end position="445"/>
    </location>
</feature>